<dbReference type="EMBL" id="JBIAMT010000002">
    <property type="protein sequence ID" value="MFF0496457.1"/>
    <property type="molecule type" value="Genomic_DNA"/>
</dbReference>
<reference evidence="1 2" key="1">
    <citation type="submission" date="2024-10" db="EMBL/GenBank/DDBJ databases">
        <title>The Natural Products Discovery Center: Release of the First 8490 Sequenced Strains for Exploring Actinobacteria Biosynthetic Diversity.</title>
        <authorList>
            <person name="Kalkreuter E."/>
            <person name="Kautsar S.A."/>
            <person name="Yang D."/>
            <person name="Bader C.D."/>
            <person name="Teijaro C.N."/>
            <person name="Fluegel L."/>
            <person name="Davis C.M."/>
            <person name="Simpson J.R."/>
            <person name="Lauterbach L."/>
            <person name="Steele A.D."/>
            <person name="Gui C."/>
            <person name="Meng S."/>
            <person name="Li G."/>
            <person name="Viehrig K."/>
            <person name="Ye F."/>
            <person name="Su P."/>
            <person name="Kiefer A.F."/>
            <person name="Nichols A."/>
            <person name="Cepeda A.J."/>
            <person name="Yan W."/>
            <person name="Fan B."/>
            <person name="Jiang Y."/>
            <person name="Adhikari A."/>
            <person name="Zheng C.-J."/>
            <person name="Schuster L."/>
            <person name="Cowan T.M."/>
            <person name="Smanski M.J."/>
            <person name="Chevrette M.G."/>
            <person name="De Carvalho L.P.S."/>
            <person name="Shen B."/>
        </authorList>
    </citation>
    <scope>NUCLEOTIDE SEQUENCE [LARGE SCALE GENOMIC DNA]</scope>
    <source>
        <strain evidence="1 2">NPDC004119</strain>
    </source>
</reference>
<proteinExistence type="predicted"/>
<evidence type="ECO:0000313" key="2">
    <source>
        <dbReference type="Proteomes" id="UP001601442"/>
    </source>
</evidence>
<organism evidence="1 2">
    <name type="scientific">Nocardia aobensis</name>
    <dbReference type="NCBI Taxonomy" id="257277"/>
    <lineage>
        <taxon>Bacteria</taxon>
        <taxon>Bacillati</taxon>
        <taxon>Actinomycetota</taxon>
        <taxon>Actinomycetes</taxon>
        <taxon>Mycobacteriales</taxon>
        <taxon>Nocardiaceae</taxon>
        <taxon>Nocardia</taxon>
    </lineage>
</organism>
<protein>
    <submittedName>
        <fullName evidence="1">Uncharacterized protein</fullName>
    </submittedName>
</protein>
<dbReference type="RefSeq" id="WP_387391781.1">
    <property type="nucleotide sequence ID" value="NZ_JBIAMT010000002.1"/>
</dbReference>
<sequence length="64" mass="7092">MREHAERIAILEQRDRANGSGVDEEAFRDYAPLTAADTAPTSIRLWRNPPASISHRHGPSTSHA</sequence>
<evidence type="ECO:0000313" key="1">
    <source>
        <dbReference type="EMBL" id="MFF0496457.1"/>
    </source>
</evidence>
<gene>
    <name evidence="1" type="ORF">ACFYU5_08645</name>
</gene>
<comment type="caution">
    <text evidence="1">The sequence shown here is derived from an EMBL/GenBank/DDBJ whole genome shotgun (WGS) entry which is preliminary data.</text>
</comment>
<keyword evidence="2" id="KW-1185">Reference proteome</keyword>
<dbReference type="Proteomes" id="UP001601442">
    <property type="component" value="Unassembled WGS sequence"/>
</dbReference>
<name>A0ABW6NZ51_9NOCA</name>
<accession>A0ABW6NZ51</accession>